<comment type="caution">
    <text evidence="3">The sequence shown here is derived from an EMBL/GenBank/DDBJ whole genome shotgun (WGS) entry which is preliminary data.</text>
</comment>
<dbReference type="Proteomes" id="UP000676386">
    <property type="component" value="Unassembled WGS sequence"/>
</dbReference>
<sequence>MKNSLFLLLALSFSGCVQPGGKISLANANTVVVKDLFEAFNKHDWNTLAACYKDTALFLDPSLGREAVPQTHAQIIKKYQELQQMFPDVQDEVVTMYGDKNHITVEFISSGTGTDGKKWQLPICTVFTVDDGKIESDHTYYDNSH</sequence>
<evidence type="ECO:0000313" key="4">
    <source>
        <dbReference type="Proteomes" id="UP000676386"/>
    </source>
</evidence>
<evidence type="ECO:0000259" key="2">
    <source>
        <dbReference type="Pfam" id="PF12680"/>
    </source>
</evidence>
<reference evidence="3 4" key="1">
    <citation type="submission" date="2021-04" db="EMBL/GenBank/DDBJ databases">
        <title>Chitinophaga sp. nov., isolated from the rhizosphere soil.</title>
        <authorList>
            <person name="He S."/>
        </authorList>
    </citation>
    <scope>NUCLEOTIDE SEQUENCE [LARGE SCALE GENOMIC DNA]</scope>
    <source>
        <strain evidence="3 4">2R12</strain>
    </source>
</reference>
<proteinExistence type="predicted"/>
<keyword evidence="1" id="KW-0732">Signal</keyword>
<evidence type="ECO:0000256" key="1">
    <source>
        <dbReference type="SAM" id="SignalP"/>
    </source>
</evidence>
<dbReference type="InterPro" id="IPR032710">
    <property type="entry name" value="NTF2-like_dom_sf"/>
</dbReference>
<feature type="domain" description="SnoaL-like" evidence="2">
    <location>
        <begin position="33"/>
        <end position="134"/>
    </location>
</feature>
<feature type="signal peptide" evidence="1">
    <location>
        <begin position="1"/>
        <end position="19"/>
    </location>
</feature>
<feature type="chain" id="PRO_5045128352" evidence="1">
    <location>
        <begin position="20"/>
        <end position="145"/>
    </location>
</feature>
<dbReference type="SUPFAM" id="SSF54427">
    <property type="entry name" value="NTF2-like"/>
    <property type="match status" value="1"/>
</dbReference>
<dbReference type="EMBL" id="JAGTXB010000011">
    <property type="protein sequence ID" value="MBS0029831.1"/>
    <property type="molecule type" value="Genomic_DNA"/>
</dbReference>
<dbReference type="RefSeq" id="WP_211974924.1">
    <property type="nucleotide sequence ID" value="NZ_CBFHAM010000096.1"/>
</dbReference>
<dbReference type="Gene3D" id="3.10.450.50">
    <property type="match status" value="1"/>
</dbReference>
<keyword evidence="4" id="KW-1185">Reference proteome</keyword>
<protein>
    <submittedName>
        <fullName evidence="3">Nuclear transport factor 2 family protein</fullName>
    </submittedName>
</protein>
<dbReference type="PROSITE" id="PS51257">
    <property type="entry name" value="PROKAR_LIPOPROTEIN"/>
    <property type="match status" value="1"/>
</dbReference>
<name>A0ABS5J3N2_9BACT</name>
<evidence type="ECO:0000313" key="3">
    <source>
        <dbReference type="EMBL" id="MBS0029831.1"/>
    </source>
</evidence>
<dbReference type="InterPro" id="IPR037401">
    <property type="entry name" value="SnoaL-like"/>
</dbReference>
<organism evidence="3 4">
    <name type="scientific">Chitinophaga hostae</name>
    <dbReference type="NCBI Taxonomy" id="2831022"/>
    <lineage>
        <taxon>Bacteria</taxon>
        <taxon>Pseudomonadati</taxon>
        <taxon>Bacteroidota</taxon>
        <taxon>Chitinophagia</taxon>
        <taxon>Chitinophagales</taxon>
        <taxon>Chitinophagaceae</taxon>
        <taxon>Chitinophaga</taxon>
    </lineage>
</organism>
<accession>A0ABS5J3N2</accession>
<gene>
    <name evidence="3" type="ORF">KE626_21085</name>
</gene>
<dbReference type="Pfam" id="PF12680">
    <property type="entry name" value="SnoaL_2"/>
    <property type="match status" value="1"/>
</dbReference>